<evidence type="ECO:0000256" key="4">
    <source>
        <dbReference type="ARBA" id="ARBA00023203"/>
    </source>
</evidence>
<proteinExistence type="predicted"/>
<dbReference type="InterPro" id="IPR035963">
    <property type="entry name" value="FERM_2"/>
</dbReference>
<feature type="compositionally biased region" description="Polar residues" evidence="6">
    <location>
        <begin position="595"/>
        <end position="604"/>
    </location>
</feature>
<feature type="region of interest" description="Disordered" evidence="6">
    <location>
        <begin position="1"/>
        <end position="239"/>
    </location>
</feature>
<dbReference type="PIRSF" id="PIRSF002304">
    <property type="entry name" value="Membrane_skeletal_4_1"/>
    <property type="match status" value="1"/>
</dbReference>
<keyword evidence="9" id="KW-1185">Reference proteome</keyword>
<dbReference type="InterPro" id="IPR008379">
    <property type="entry name" value="Band_4.1_C"/>
</dbReference>
<feature type="domain" description="FERM" evidence="7">
    <location>
        <begin position="251"/>
        <end position="532"/>
    </location>
</feature>
<dbReference type="FunFam" id="2.30.29.30:FF:000001">
    <property type="entry name" value="Erythrocyte membrane protein band 4.1"/>
    <property type="match status" value="1"/>
</dbReference>
<dbReference type="GO" id="GO:0003779">
    <property type="term" value="F:actin binding"/>
    <property type="evidence" value="ECO:0007669"/>
    <property type="project" value="UniProtKB-KW"/>
</dbReference>
<feature type="compositionally biased region" description="Low complexity" evidence="6">
    <location>
        <begin position="735"/>
        <end position="750"/>
    </location>
</feature>
<dbReference type="CDD" id="cd13184">
    <property type="entry name" value="FERM_C_4_1_family"/>
    <property type="match status" value="1"/>
</dbReference>
<dbReference type="PROSITE" id="PS50057">
    <property type="entry name" value="FERM_3"/>
    <property type="match status" value="1"/>
</dbReference>
<dbReference type="InterPro" id="IPR019749">
    <property type="entry name" value="Band_41_domain"/>
</dbReference>
<feature type="compositionally biased region" description="Acidic residues" evidence="6">
    <location>
        <begin position="211"/>
        <end position="227"/>
    </location>
</feature>
<dbReference type="GeneID" id="112217562"/>
<dbReference type="CDD" id="cd14473">
    <property type="entry name" value="FERM_B-lobe"/>
    <property type="match status" value="1"/>
</dbReference>
<dbReference type="SMART" id="SM01195">
    <property type="entry name" value="FA"/>
    <property type="match status" value="1"/>
</dbReference>
<dbReference type="InterPro" id="IPR014352">
    <property type="entry name" value="FERM/acyl-CoA-bd_prot_sf"/>
</dbReference>
<keyword evidence="3" id="KW-0597">Phosphoprotein</keyword>
<dbReference type="InterPro" id="IPR011993">
    <property type="entry name" value="PH-like_dom_sf"/>
</dbReference>
<accession>A0A8C8J3V4</accession>
<feature type="compositionally biased region" description="Basic and acidic residues" evidence="6">
    <location>
        <begin position="157"/>
        <end position="183"/>
    </location>
</feature>
<dbReference type="RefSeq" id="XP_024233702.1">
    <property type="nucleotide sequence ID" value="XM_024377934.2"/>
</dbReference>
<dbReference type="InterPro" id="IPR019747">
    <property type="entry name" value="FERM_CS"/>
</dbReference>
<protein>
    <recommendedName>
        <fullName evidence="7">FERM domain-containing protein</fullName>
    </recommendedName>
</protein>
<dbReference type="PANTHER" id="PTHR23280">
    <property type="entry name" value="4.1 G PROTEIN"/>
    <property type="match status" value="1"/>
</dbReference>
<dbReference type="Pfam" id="PF09379">
    <property type="entry name" value="FERM_N"/>
    <property type="match status" value="1"/>
</dbReference>
<dbReference type="AlphaFoldDB" id="A0A8C8J3V4"/>
<comment type="subcellular location">
    <subcellularLocation>
        <location evidence="1">Cytoplasm</location>
        <location evidence="1">Cytoskeleton</location>
    </subcellularLocation>
</comment>
<dbReference type="InterPro" id="IPR000299">
    <property type="entry name" value="FERM_domain"/>
</dbReference>
<dbReference type="SUPFAM" id="SSF50729">
    <property type="entry name" value="PH domain-like"/>
    <property type="match status" value="1"/>
</dbReference>
<dbReference type="SMART" id="SM00295">
    <property type="entry name" value="B41"/>
    <property type="match status" value="1"/>
</dbReference>
<dbReference type="InterPro" id="IPR018979">
    <property type="entry name" value="FERM_N"/>
</dbReference>
<dbReference type="SUPFAM" id="SSF54236">
    <property type="entry name" value="Ubiquitin-like"/>
    <property type="match status" value="1"/>
</dbReference>
<dbReference type="InterPro" id="IPR000798">
    <property type="entry name" value="Ez/rad/moesin-like"/>
</dbReference>
<feature type="compositionally biased region" description="Basic and acidic residues" evidence="6">
    <location>
        <begin position="192"/>
        <end position="210"/>
    </location>
</feature>
<feature type="compositionally biased region" description="Acidic residues" evidence="6">
    <location>
        <begin position="692"/>
        <end position="702"/>
    </location>
</feature>
<dbReference type="GeneTree" id="ENSGT00940000155617"/>
<dbReference type="SMART" id="SM01196">
    <property type="entry name" value="FERM_C"/>
    <property type="match status" value="1"/>
</dbReference>
<keyword evidence="2" id="KW-0963">Cytoplasm</keyword>
<evidence type="ECO:0000256" key="6">
    <source>
        <dbReference type="SAM" id="MobiDB-lite"/>
    </source>
</evidence>
<feature type="compositionally biased region" description="Polar residues" evidence="6">
    <location>
        <begin position="143"/>
        <end position="153"/>
    </location>
</feature>
<evidence type="ECO:0000256" key="3">
    <source>
        <dbReference type="ARBA" id="ARBA00022553"/>
    </source>
</evidence>
<dbReference type="GO" id="GO:0005198">
    <property type="term" value="F:structural molecule activity"/>
    <property type="evidence" value="ECO:0007669"/>
    <property type="project" value="InterPro"/>
</dbReference>
<dbReference type="InterPro" id="IPR018980">
    <property type="entry name" value="FERM_PH-like_C"/>
</dbReference>
<evidence type="ECO:0000259" key="7">
    <source>
        <dbReference type="PROSITE" id="PS50057"/>
    </source>
</evidence>
<dbReference type="Proteomes" id="UP000694402">
    <property type="component" value="Unassembled WGS sequence"/>
</dbReference>
<feature type="compositionally biased region" description="Acidic residues" evidence="6">
    <location>
        <begin position="804"/>
        <end position="813"/>
    </location>
</feature>
<evidence type="ECO:0000313" key="9">
    <source>
        <dbReference type="Proteomes" id="UP000694402"/>
    </source>
</evidence>
<dbReference type="GO" id="GO:0005856">
    <property type="term" value="C:cytoskeleton"/>
    <property type="evidence" value="ECO:0007669"/>
    <property type="project" value="UniProtKB-SubCell"/>
</dbReference>
<sequence>MTTEVGSETEVRKEPEKAEEQPAAPESEPAATNQTDEAKAAEQSANDHPAPATDSAEAPAEAKEKQEEAQPADNATPQEGEDTPASPPASEKKGISRFLPPWLKKQKSQSQVGPKESQAAPKEEAGVASVKEEDGEKGEQAEAEQTSSPTAAQPQVEEEKINGEPKPEQKEEVKSEEKEEENHSTGSADTQPAKEEKAAEESQEKSAAEEENKEAEEGGEEKKDEEESPKPEGGHSFIKSPLKLTKKVKMVMCHVTMLDGSQFPCEVEKRAKGQYLFFKVYEALNLLEKDYFGLSYKDNADQTCWLDPTKEIKRQIRNATWQFAFNVKFYPPDPSQLTEDITRYLLCLQLRQDIVSGRLPCSFVTHSLLGSYALQAELGDHDSGEHRLDYISDFQFAPSQTKEMEEKVVELHKTHRGMTPAQADAQFLENAKKLSMYGVDLHHAKDSEGVDIMLGVCANGLLIYKDRLRINRFAWPKILKISYKRSNFYIKIRPGETEQFESSVGFKLPNHRAAKRVWKVCVENHTFFRLMTPEAPIKAKFLTLGSKFRYSGRTQAQTRQASTLIDRPAPYFERTSSKRISRSLDGAPMINVTEAQESAPTSGENGREPGLELSSDSKSADDKQKSGEAAWQAAEVEIEETVVVEEIRVAPKGSVTITTPEVITPVAMESEVEKPKDEVMEEQKRPVSVSSDSEEEEEEEEAGEYHPQVTVSASVDQIKEEPEEEWEEEEEQQVNEEPVAEPLPEPVVEVKAQPVPAVVEENSVTEPQLAPVAEESPEDILVTPDEAPNGHAESPEDHQGPVALEEEEEEEEEPRVNGDASHSETERLPQVICCSEPPVVKTEMVTISDTFAAQKTEIATKEVPIVHTETKTITYEAAQLDGSGDGEPGVLMTAQTITSESLCTTTTTHITKTLKGGLSETRIEKRIVITGDSDIDHDQALAQAIKEAKEQHPDMSVTRVVVHKETELAEEGED</sequence>
<dbReference type="Gene3D" id="2.30.29.30">
    <property type="entry name" value="Pleckstrin-homology domain (PH domain)/Phosphotyrosine-binding domain (PTB)"/>
    <property type="match status" value="1"/>
</dbReference>
<dbReference type="FunFam" id="3.10.20.90:FF:000002">
    <property type="entry name" value="Erythrocyte protein band 4.1-like 3"/>
    <property type="match status" value="1"/>
</dbReference>
<reference evidence="8" key="2">
    <citation type="submission" date="2025-09" db="UniProtKB">
        <authorList>
            <consortium name="Ensembl"/>
        </authorList>
    </citation>
    <scope>IDENTIFICATION</scope>
</reference>
<feature type="region of interest" description="Disordered" evidence="6">
    <location>
        <begin position="595"/>
        <end position="632"/>
    </location>
</feature>
<keyword evidence="4" id="KW-0009">Actin-binding</keyword>
<feature type="region of interest" description="Disordered" evidence="6">
    <location>
        <begin position="668"/>
        <end position="828"/>
    </location>
</feature>
<dbReference type="PROSITE" id="PS00661">
    <property type="entry name" value="FERM_2"/>
    <property type="match status" value="1"/>
</dbReference>
<dbReference type="Gene3D" id="3.10.20.90">
    <property type="entry name" value="Phosphatidylinositol 3-kinase Catalytic Subunit, Chain A, domain 1"/>
    <property type="match status" value="1"/>
</dbReference>
<evidence type="ECO:0000256" key="5">
    <source>
        <dbReference type="ARBA" id="ARBA00023212"/>
    </source>
</evidence>
<evidence type="ECO:0000313" key="8">
    <source>
        <dbReference type="Ensembl" id="ENSOTSP00005089840.2"/>
    </source>
</evidence>
<dbReference type="GO" id="GO:0005886">
    <property type="term" value="C:plasma membrane"/>
    <property type="evidence" value="ECO:0007669"/>
    <property type="project" value="TreeGrafter"/>
</dbReference>
<gene>
    <name evidence="8" type="primary">EPB41L2</name>
</gene>
<dbReference type="PROSITE" id="PS00660">
    <property type="entry name" value="FERM_1"/>
    <property type="match status" value="1"/>
</dbReference>
<dbReference type="InterPro" id="IPR019748">
    <property type="entry name" value="FERM_central"/>
</dbReference>
<dbReference type="PRINTS" id="PR00661">
    <property type="entry name" value="ERMFAMILY"/>
</dbReference>
<reference evidence="8" key="1">
    <citation type="submission" date="2025-08" db="UniProtKB">
        <authorList>
            <consortium name="Ensembl"/>
        </authorList>
    </citation>
    <scope>IDENTIFICATION</scope>
</reference>
<dbReference type="PRINTS" id="PR00935">
    <property type="entry name" value="BAND41"/>
</dbReference>
<organism evidence="8 9">
    <name type="scientific">Oncorhynchus tshawytscha</name>
    <name type="common">Chinook salmon</name>
    <name type="synonym">Salmo tshawytscha</name>
    <dbReference type="NCBI Taxonomy" id="74940"/>
    <lineage>
        <taxon>Eukaryota</taxon>
        <taxon>Metazoa</taxon>
        <taxon>Chordata</taxon>
        <taxon>Craniata</taxon>
        <taxon>Vertebrata</taxon>
        <taxon>Euteleostomi</taxon>
        <taxon>Actinopterygii</taxon>
        <taxon>Neopterygii</taxon>
        <taxon>Teleostei</taxon>
        <taxon>Protacanthopterygii</taxon>
        <taxon>Salmoniformes</taxon>
        <taxon>Salmonidae</taxon>
        <taxon>Salmoninae</taxon>
        <taxon>Oncorhynchus</taxon>
    </lineage>
</organism>
<name>A0A8C8J3V4_ONCTS</name>
<feature type="compositionally biased region" description="Basic and acidic residues" evidence="6">
    <location>
        <begin position="121"/>
        <end position="140"/>
    </location>
</feature>
<dbReference type="Ensembl" id="ENSOTST00005097526.2">
    <property type="protein sequence ID" value="ENSOTSP00005089840.2"/>
    <property type="gene ID" value="ENSOTSG00005040627.2"/>
</dbReference>
<dbReference type="Gene3D" id="1.20.80.10">
    <property type="match status" value="1"/>
</dbReference>
<dbReference type="GO" id="GO:0031032">
    <property type="term" value="P:actomyosin structure organization"/>
    <property type="evidence" value="ECO:0007669"/>
    <property type="project" value="TreeGrafter"/>
</dbReference>
<dbReference type="SUPFAM" id="SSF47031">
    <property type="entry name" value="Second domain of FERM"/>
    <property type="match status" value="1"/>
</dbReference>
<dbReference type="FunFam" id="1.20.80.10:FF:000001">
    <property type="entry name" value="Erythrocyte membrane protein band 4.1"/>
    <property type="match status" value="1"/>
</dbReference>
<feature type="compositionally biased region" description="Acidic residues" evidence="6">
    <location>
        <begin position="721"/>
        <end position="734"/>
    </location>
</feature>
<evidence type="ECO:0000256" key="1">
    <source>
        <dbReference type="ARBA" id="ARBA00004245"/>
    </source>
</evidence>
<evidence type="ECO:0000256" key="2">
    <source>
        <dbReference type="ARBA" id="ARBA00022490"/>
    </source>
</evidence>
<dbReference type="PANTHER" id="PTHR23280:SF41">
    <property type="entry name" value="BAND 4.1-LIKE PROTEIN 2"/>
    <property type="match status" value="1"/>
</dbReference>
<dbReference type="Pfam" id="PF08736">
    <property type="entry name" value="FA"/>
    <property type="match status" value="1"/>
</dbReference>
<feature type="compositionally biased region" description="Basic and acidic residues" evidence="6">
    <location>
        <begin position="9"/>
        <end position="20"/>
    </location>
</feature>
<dbReference type="InterPro" id="IPR014847">
    <property type="entry name" value="FA"/>
</dbReference>
<keyword evidence="5" id="KW-0206">Cytoskeleton</keyword>
<dbReference type="Pfam" id="PF05902">
    <property type="entry name" value="4_1_CTD"/>
    <property type="match status" value="1"/>
</dbReference>
<dbReference type="InterPro" id="IPR029071">
    <property type="entry name" value="Ubiquitin-like_domsf"/>
</dbReference>
<feature type="compositionally biased region" description="Basic and acidic residues" evidence="6">
    <location>
        <begin position="671"/>
        <end position="685"/>
    </location>
</feature>
<dbReference type="Pfam" id="PF09380">
    <property type="entry name" value="FERM_C"/>
    <property type="match status" value="1"/>
</dbReference>
<feature type="compositionally biased region" description="Low complexity" evidence="6">
    <location>
        <begin position="21"/>
        <end position="31"/>
    </location>
</feature>
<dbReference type="Pfam" id="PF00373">
    <property type="entry name" value="FERM_M"/>
    <property type="match status" value="1"/>
</dbReference>